<dbReference type="Proteomes" id="UP001446871">
    <property type="component" value="Unassembled WGS sequence"/>
</dbReference>
<dbReference type="Gene3D" id="3.30.70.1990">
    <property type="match status" value="1"/>
</dbReference>
<evidence type="ECO:0000313" key="2">
    <source>
        <dbReference type="EMBL" id="KAK8084141.1"/>
    </source>
</evidence>
<dbReference type="SUPFAM" id="SSF51905">
    <property type="entry name" value="FAD/NAD(P)-binding domain"/>
    <property type="match status" value="1"/>
</dbReference>
<gene>
    <name evidence="2" type="ORF">PG996_002922</name>
</gene>
<feature type="chain" id="PRO_5047363999" evidence="1">
    <location>
        <begin position="21"/>
        <end position="255"/>
    </location>
</feature>
<evidence type="ECO:0000256" key="1">
    <source>
        <dbReference type="SAM" id="SignalP"/>
    </source>
</evidence>
<dbReference type="InterPro" id="IPR036188">
    <property type="entry name" value="FAD/NAD-bd_sf"/>
</dbReference>
<keyword evidence="1" id="KW-0732">Signal</keyword>
<accession>A0ABR1WNT9</accession>
<dbReference type="Pfam" id="PF13450">
    <property type="entry name" value="NAD_binding_8"/>
    <property type="match status" value="1"/>
</dbReference>
<organism evidence="2 3">
    <name type="scientific">Apiospora saccharicola</name>
    <dbReference type="NCBI Taxonomy" id="335842"/>
    <lineage>
        <taxon>Eukaryota</taxon>
        <taxon>Fungi</taxon>
        <taxon>Dikarya</taxon>
        <taxon>Ascomycota</taxon>
        <taxon>Pezizomycotina</taxon>
        <taxon>Sordariomycetes</taxon>
        <taxon>Xylariomycetidae</taxon>
        <taxon>Amphisphaeriales</taxon>
        <taxon>Apiosporaceae</taxon>
        <taxon>Apiospora</taxon>
    </lineage>
</organism>
<name>A0ABR1WNT9_9PEZI</name>
<dbReference type="EMBL" id="JAQQWM010000001">
    <property type="protein sequence ID" value="KAK8084141.1"/>
    <property type="molecule type" value="Genomic_DNA"/>
</dbReference>
<protein>
    <submittedName>
        <fullName evidence="2">Uncharacterized protein</fullName>
    </submittedName>
</protein>
<dbReference type="Gene3D" id="3.50.50.60">
    <property type="entry name" value="FAD/NAD(P)-binding domain"/>
    <property type="match status" value="2"/>
</dbReference>
<reference evidence="2 3" key="1">
    <citation type="submission" date="2023-01" db="EMBL/GenBank/DDBJ databases">
        <title>Analysis of 21 Apiospora genomes using comparative genomics revels a genus with tremendous synthesis potential of carbohydrate active enzymes and secondary metabolites.</title>
        <authorList>
            <person name="Sorensen T."/>
        </authorList>
    </citation>
    <scope>NUCLEOTIDE SEQUENCE [LARGE SCALE GENOMIC DNA]</scope>
    <source>
        <strain evidence="2 3">CBS 83171</strain>
    </source>
</reference>
<evidence type="ECO:0000313" key="3">
    <source>
        <dbReference type="Proteomes" id="UP001446871"/>
    </source>
</evidence>
<keyword evidence="3" id="KW-1185">Reference proteome</keyword>
<proteinExistence type="predicted"/>
<sequence length="255" mass="27699">MAKYLSFAILSVLTAHGTAADPNSRSSVTDPAGYDPHDICHRDVLVVGGGSSGVYSAIRLRDHGKTVMVAEKQGRLGGHAEAWVDPVSGTAVNIGVEAFANVDVVKDYFARFDLSLTYVNHDSSRPYGLPELPGIYAMFSPPLPGGRLITNVYYGSPGVLSDDEVKADIVGGLQRYQEENGLPVAQPEWLAFSSHAPFNLMVSNDKVADGFYEELFALQGCRNTFYNGAAWHTQDSSALWKFTEYYILPIMLAAL</sequence>
<feature type="signal peptide" evidence="1">
    <location>
        <begin position="1"/>
        <end position="20"/>
    </location>
</feature>
<comment type="caution">
    <text evidence="2">The sequence shown here is derived from an EMBL/GenBank/DDBJ whole genome shotgun (WGS) entry which is preliminary data.</text>
</comment>